<evidence type="ECO:0000313" key="10">
    <source>
        <dbReference type="Proteomes" id="UP001321786"/>
    </source>
</evidence>
<sequence length="247" mass="28297">MYFNTLAIVIKKTKLSDTDIILTLFTKKAGKVTVISKGARNPKSKLSSASHPFIYGDFMLSMGSKWNRINSVEIEESFYKLREDLVRLAYASYIVELTSHVILENSPNIRLFNLLYEALSVLNNKNTDFELLKISYELKMMSIIGYKMNINSCVNCGKTDNIKWYISPIEGGLICEDCKRNFNELIYSGKNAHKVINFILTNDISTVLNTSINKRYIVLIGKILSLFIFHHLGHKKFKSLDFLNTIK</sequence>
<name>A0AAU9E6D0_9FIRM</name>
<keyword evidence="4 7" id="KW-0233">DNA recombination</keyword>
<dbReference type="GO" id="GO:0006310">
    <property type="term" value="P:DNA recombination"/>
    <property type="evidence" value="ECO:0007669"/>
    <property type="project" value="UniProtKB-UniRule"/>
</dbReference>
<dbReference type="SUPFAM" id="SSF57863">
    <property type="entry name" value="ArfGap/RecO-like zinc finger"/>
    <property type="match status" value="1"/>
</dbReference>
<evidence type="ECO:0000313" key="9">
    <source>
        <dbReference type="EMBL" id="BEP29670.1"/>
    </source>
</evidence>
<dbReference type="GO" id="GO:0006302">
    <property type="term" value="P:double-strand break repair"/>
    <property type="evidence" value="ECO:0007669"/>
    <property type="project" value="TreeGrafter"/>
</dbReference>
<comment type="similarity">
    <text evidence="1 7">Belongs to the RecO family.</text>
</comment>
<dbReference type="KEGG" id="hprf:HLPR_20010"/>
<feature type="domain" description="DNA replication/recombination mediator RecO N-terminal" evidence="8">
    <location>
        <begin position="1"/>
        <end position="78"/>
    </location>
</feature>
<proteinExistence type="inferred from homology"/>
<accession>A0AAU9E6D0</accession>
<dbReference type="PANTHER" id="PTHR33991">
    <property type="entry name" value="DNA REPAIR PROTEIN RECO"/>
    <property type="match status" value="1"/>
</dbReference>
<dbReference type="InterPro" id="IPR037278">
    <property type="entry name" value="ARFGAP/RecO"/>
</dbReference>
<keyword evidence="10" id="KW-1185">Reference proteome</keyword>
<keyword evidence="5 7" id="KW-0234">DNA repair</keyword>
<dbReference type="InterPro" id="IPR022572">
    <property type="entry name" value="DNA_rep/recomb_RecO_N"/>
</dbReference>
<dbReference type="Gene3D" id="2.40.50.140">
    <property type="entry name" value="Nucleic acid-binding proteins"/>
    <property type="match status" value="1"/>
</dbReference>
<keyword evidence="3 7" id="KW-0227">DNA damage</keyword>
<dbReference type="Proteomes" id="UP001321786">
    <property type="component" value="Chromosome"/>
</dbReference>
<evidence type="ECO:0000259" key="8">
    <source>
        <dbReference type="Pfam" id="PF11967"/>
    </source>
</evidence>
<dbReference type="SUPFAM" id="SSF50249">
    <property type="entry name" value="Nucleic acid-binding proteins"/>
    <property type="match status" value="1"/>
</dbReference>
<dbReference type="AlphaFoldDB" id="A0AAU9E6D0"/>
<evidence type="ECO:0000256" key="5">
    <source>
        <dbReference type="ARBA" id="ARBA00023204"/>
    </source>
</evidence>
<dbReference type="GO" id="GO:0043590">
    <property type="term" value="C:bacterial nucleoid"/>
    <property type="evidence" value="ECO:0007669"/>
    <property type="project" value="TreeGrafter"/>
</dbReference>
<organism evidence="9 10">
    <name type="scientific">Helicovermis profundi</name>
    <dbReference type="NCBI Taxonomy" id="3065157"/>
    <lineage>
        <taxon>Bacteria</taxon>
        <taxon>Bacillati</taxon>
        <taxon>Bacillota</taxon>
        <taxon>Clostridia</taxon>
        <taxon>Helicovermis</taxon>
    </lineage>
</organism>
<dbReference type="InterPro" id="IPR042242">
    <property type="entry name" value="RecO_C"/>
</dbReference>
<dbReference type="Pfam" id="PF11967">
    <property type="entry name" value="RecO_N"/>
    <property type="match status" value="1"/>
</dbReference>
<dbReference type="RefSeq" id="WP_338535291.1">
    <property type="nucleotide sequence ID" value="NZ_AP028654.1"/>
</dbReference>
<evidence type="ECO:0000256" key="7">
    <source>
        <dbReference type="HAMAP-Rule" id="MF_00201"/>
    </source>
</evidence>
<evidence type="ECO:0000256" key="4">
    <source>
        <dbReference type="ARBA" id="ARBA00023172"/>
    </source>
</evidence>
<evidence type="ECO:0000256" key="2">
    <source>
        <dbReference type="ARBA" id="ARBA00021310"/>
    </source>
</evidence>
<dbReference type="NCBIfam" id="TIGR00613">
    <property type="entry name" value="reco"/>
    <property type="match status" value="1"/>
</dbReference>
<reference evidence="9 10" key="1">
    <citation type="submission" date="2023-08" db="EMBL/GenBank/DDBJ databases">
        <title>Helicovermis profunda gen. nov., sp. nov., a novel mesophilic, fermentative bacterium within the Bacillota from a deep-sea hydrothermal vent chimney.</title>
        <authorList>
            <person name="Miyazaki U."/>
            <person name="Mizutani D."/>
            <person name="Hashimoto Y."/>
            <person name="Tame A."/>
            <person name="Sawayama S."/>
            <person name="Miyazaki J."/>
            <person name="Takai K."/>
            <person name="Nakagawa S."/>
        </authorList>
    </citation>
    <scope>NUCLEOTIDE SEQUENCE [LARGE SCALE GENOMIC DNA]</scope>
    <source>
        <strain evidence="9 10">S502</strain>
    </source>
</reference>
<evidence type="ECO:0000256" key="1">
    <source>
        <dbReference type="ARBA" id="ARBA00007452"/>
    </source>
</evidence>
<dbReference type="InterPro" id="IPR012340">
    <property type="entry name" value="NA-bd_OB-fold"/>
</dbReference>
<dbReference type="InterPro" id="IPR003717">
    <property type="entry name" value="RecO"/>
</dbReference>
<gene>
    <name evidence="7 9" type="primary">recO</name>
    <name evidence="9" type="ORF">HLPR_20010</name>
</gene>
<dbReference type="HAMAP" id="MF_00201">
    <property type="entry name" value="RecO"/>
    <property type="match status" value="1"/>
</dbReference>
<protein>
    <recommendedName>
        <fullName evidence="2 7">DNA repair protein RecO</fullName>
    </recommendedName>
    <alternativeName>
        <fullName evidence="6 7">Recombination protein O</fullName>
    </alternativeName>
</protein>
<dbReference type="EMBL" id="AP028654">
    <property type="protein sequence ID" value="BEP29670.1"/>
    <property type="molecule type" value="Genomic_DNA"/>
</dbReference>
<evidence type="ECO:0000256" key="6">
    <source>
        <dbReference type="ARBA" id="ARBA00033409"/>
    </source>
</evidence>
<dbReference type="Pfam" id="PF02565">
    <property type="entry name" value="RecO_C"/>
    <property type="match status" value="1"/>
</dbReference>
<dbReference type="Gene3D" id="1.20.1440.120">
    <property type="entry name" value="Recombination protein O, C-terminal domain"/>
    <property type="match status" value="1"/>
</dbReference>
<comment type="function">
    <text evidence="7">Involved in DNA repair and RecF pathway recombination.</text>
</comment>
<evidence type="ECO:0000256" key="3">
    <source>
        <dbReference type="ARBA" id="ARBA00022763"/>
    </source>
</evidence>
<dbReference type="PANTHER" id="PTHR33991:SF1">
    <property type="entry name" value="DNA REPAIR PROTEIN RECO"/>
    <property type="match status" value="1"/>
</dbReference>